<accession>A0A381Q9T3</accession>
<dbReference type="Pfam" id="PF00160">
    <property type="entry name" value="Pro_isomerase"/>
    <property type="match status" value="1"/>
</dbReference>
<sequence>MSACAADGGEAGAEAEEARLQNPLLFASQFNESAPAIFQARLETTAGVFVIEVHRDWAPLGADRFYNLVKRGWYDGVRFHRVLEDFTAGFGIHDDPYVNRVWQSELLADDPVTQSNTRGRVSFARSGANSRTTHVFVNSKDNSSLDDRFAPFGEVVEGMEVVDGLYADYGDGPPRGDGVYQAMALALGAEYFDAEFPELDRIERATIL</sequence>
<dbReference type="InterPro" id="IPR002130">
    <property type="entry name" value="Cyclophilin-type_PPIase_dom"/>
</dbReference>
<reference evidence="5" key="1">
    <citation type="submission" date="2018-05" db="EMBL/GenBank/DDBJ databases">
        <authorList>
            <person name="Lanie J.A."/>
            <person name="Ng W.-L."/>
            <person name="Kazmierczak K.M."/>
            <person name="Andrzejewski T.M."/>
            <person name="Davidsen T.M."/>
            <person name="Wayne K.J."/>
            <person name="Tettelin H."/>
            <person name="Glass J.I."/>
            <person name="Rusch D."/>
            <person name="Podicherti R."/>
            <person name="Tsui H.-C.T."/>
            <person name="Winkler M.E."/>
        </authorList>
    </citation>
    <scope>NUCLEOTIDE SEQUENCE</scope>
</reference>
<dbReference type="PROSITE" id="PS50072">
    <property type="entry name" value="CSA_PPIASE_2"/>
    <property type="match status" value="1"/>
</dbReference>
<gene>
    <name evidence="5" type="ORF">METZ01_LOCUS28935</name>
</gene>
<proteinExistence type="predicted"/>
<name>A0A381Q9T3_9ZZZZ</name>
<dbReference type="SUPFAM" id="SSF50891">
    <property type="entry name" value="Cyclophilin-like"/>
    <property type="match status" value="1"/>
</dbReference>
<dbReference type="AlphaFoldDB" id="A0A381Q9T3"/>
<dbReference type="PRINTS" id="PR00153">
    <property type="entry name" value="CSAPPISMRASE"/>
</dbReference>
<dbReference type="EMBL" id="UINC01001264">
    <property type="protein sequence ID" value="SUZ76081.1"/>
    <property type="molecule type" value="Genomic_DNA"/>
</dbReference>
<evidence type="ECO:0000256" key="3">
    <source>
        <dbReference type="ARBA" id="ARBA00023235"/>
    </source>
</evidence>
<feature type="domain" description="PPIase cyclophilin-type" evidence="4">
    <location>
        <begin position="43"/>
        <end position="165"/>
    </location>
</feature>
<evidence type="ECO:0000313" key="5">
    <source>
        <dbReference type="EMBL" id="SUZ76081.1"/>
    </source>
</evidence>
<dbReference type="PANTHER" id="PTHR43246">
    <property type="entry name" value="PEPTIDYL-PROLYL CIS-TRANS ISOMERASE CYP38, CHLOROPLASTIC"/>
    <property type="match status" value="1"/>
</dbReference>
<dbReference type="Gene3D" id="2.40.100.10">
    <property type="entry name" value="Cyclophilin-like"/>
    <property type="match status" value="1"/>
</dbReference>
<keyword evidence="3" id="KW-0413">Isomerase</keyword>
<evidence type="ECO:0000256" key="1">
    <source>
        <dbReference type="ARBA" id="ARBA00013194"/>
    </source>
</evidence>
<organism evidence="5">
    <name type="scientific">marine metagenome</name>
    <dbReference type="NCBI Taxonomy" id="408172"/>
    <lineage>
        <taxon>unclassified sequences</taxon>
        <taxon>metagenomes</taxon>
        <taxon>ecological metagenomes</taxon>
    </lineage>
</organism>
<keyword evidence="2" id="KW-0697">Rotamase</keyword>
<evidence type="ECO:0000256" key="2">
    <source>
        <dbReference type="ARBA" id="ARBA00023110"/>
    </source>
</evidence>
<dbReference type="EC" id="5.2.1.8" evidence="1"/>
<protein>
    <recommendedName>
        <fullName evidence="1">peptidylprolyl isomerase</fullName>
        <ecNumber evidence="1">5.2.1.8</ecNumber>
    </recommendedName>
</protein>
<dbReference type="GO" id="GO:0003755">
    <property type="term" value="F:peptidyl-prolyl cis-trans isomerase activity"/>
    <property type="evidence" value="ECO:0007669"/>
    <property type="project" value="UniProtKB-KW"/>
</dbReference>
<evidence type="ECO:0000259" key="4">
    <source>
        <dbReference type="PROSITE" id="PS50072"/>
    </source>
</evidence>
<dbReference type="InterPro" id="IPR044665">
    <property type="entry name" value="E_coli_cyclophilin_A-like"/>
</dbReference>
<dbReference type="InterPro" id="IPR029000">
    <property type="entry name" value="Cyclophilin-like_dom_sf"/>
</dbReference>